<name>A0A9E8SNZ6_9BACT</name>
<sequence>MSKLALASLFVTLISLFNVAGSFSQNTKVISATGKRVDIRIGNELRKSDWNISPGIKPDVYDVYLPKAGKPVTFITDEDSILFDVKPGDYYEFVVLLNGKDSAFTAIKGHLDVPRAQFFDDYKKSHTGKTFVEIPEVYELMNVVMAITSEGKKDNGLIRKNNAYYSDVLKWFDQYRDEPIVGTVNAEISNHDNYHALKMDAYAFEFHNEKIVQSATYDRIGFSNTNNLRSFIPALQDFAVKTKFADFYAKHKSYYDGLIISYRDSIGVPEMQKWLTANFPSARYDSFKIIFSPLVSQNQSAARFDLDGFKEAQAHVNFPFNEKNNTRTLSKKASLVQDGSIIFTELNHAFIDLESAKPQYTERIAKAFANLATWNNPEKPAKYYNDPFASFNEYMNWALVCLRYADYAPENEQDQLIQQTEEMMVNSRGFVKFAEFDQFLVKLYKNRKKGQVLADLYPEIVGWFEENK</sequence>
<dbReference type="Proteomes" id="UP001164653">
    <property type="component" value="Chromosome"/>
</dbReference>
<evidence type="ECO:0000313" key="2">
    <source>
        <dbReference type="EMBL" id="WAC14206.1"/>
    </source>
</evidence>
<dbReference type="EMBL" id="CP112998">
    <property type="protein sequence ID" value="WAC14206.1"/>
    <property type="molecule type" value="Genomic_DNA"/>
</dbReference>
<dbReference type="AlphaFoldDB" id="A0A9E8SNZ6"/>
<dbReference type="KEGG" id="dpf:ON006_09650"/>
<keyword evidence="1" id="KW-0732">Signal</keyword>
<evidence type="ECO:0000313" key="3">
    <source>
        <dbReference type="Proteomes" id="UP001164653"/>
    </source>
</evidence>
<feature type="chain" id="PRO_5039337297" evidence="1">
    <location>
        <begin position="21"/>
        <end position="468"/>
    </location>
</feature>
<keyword evidence="3" id="KW-1185">Reference proteome</keyword>
<gene>
    <name evidence="2" type="ORF">ON006_09650</name>
</gene>
<feature type="signal peptide" evidence="1">
    <location>
        <begin position="1"/>
        <end position="20"/>
    </location>
</feature>
<proteinExistence type="predicted"/>
<reference evidence="2" key="1">
    <citation type="submission" date="2022-11" db="EMBL/GenBank/DDBJ databases">
        <title>Dyadobacter pollutisoli sp. nov., isolated from plastic dumped soil.</title>
        <authorList>
            <person name="Kim J.M."/>
            <person name="Kim K.R."/>
            <person name="Lee J.K."/>
            <person name="Hao L."/>
            <person name="Jeon C.O."/>
        </authorList>
    </citation>
    <scope>NUCLEOTIDE SEQUENCE</scope>
    <source>
        <strain evidence="2">U1</strain>
    </source>
</reference>
<protein>
    <submittedName>
        <fullName evidence="2">DUF4932 domain-containing protein</fullName>
    </submittedName>
</protein>
<organism evidence="2 3">
    <name type="scientific">Dyadobacter pollutisoli</name>
    <dbReference type="NCBI Taxonomy" id="2910158"/>
    <lineage>
        <taxon>Bacteria</taxon>
        <taxon>Pseudomonadati</taxon>
        <taxon>Bacteroidota</taxon>
        <taxon>Cytophagia</taxon>
        <taxon>Cytophagales</taxon>
        <taxon>Spirosomataceae</taxon>
        <taxon>Dyadobacter</taxon>
    </lineage>
</organism>
<accession>A0A9E8SNZ6</accession>
<dbReference type="RefSeq" id="WP_244824282.1">
    <property type="nucleotide sequence ID" value="NZ_CP112998.1"/>
</dbReference>
<evidence type="ECO:0000256" key="1">
    <source>
        <dbReference type="SAM" id="SignalP"/>
    </source>
</evidence>